<dbReference type="PANTHER" id="PTHR22642:SF2">
    <property type="entry name" value="PROTEIN LONG AFTER FAR-RED 3"/>
    <property type="match status" value="1"/>
</dbReference>
<reference evidence="2 3" key="1">
    <citation type="submission" date="2018-10" db="EMBL/GenBank/DDBJ databases">
        <title>Isolation of pseudouridimycin from Streptomyces albus DSM 40763.</title>
        <authorList>
            <person name="Rosenqvist P."/>
            <person name="Metsae-Ketelae M."/>
            <person name="Virta P."/>
        </authorList>
    </citation>
    <scope>NUCLEOTIDE SEQUENCE [LARGE SCALE GENOMIC DNA]</scope>
    <source>
        <strain evidence="2 3">DSM 40763</strain>
    </source>
</reference>
<dbReference type="AlphaFoldDB" id="A0A8H1LGD9"/>
<keyword evidence="2" id="KW-0378">Hydrolase</keyword>
<dbReference type="Gene3D" id="3.20.20.140">
    <property type="entry name" value="Metal-dependent hydrolases"/>
    <property type="match status" value="1"/>
</dbReference>
<dbReference type="SUPFAM" id="SSF51338">
    <property type="entry name" value="Composite domain of metallo-dependent hydrolases"/>
    <property type="match status" value="1"/>
</dbReference>
<organism evidence="2 3">
    <name type="scientific">Streptomyces albus</name>
    <dbReference type="NCBI Taxonomy" id="1888"/>
    <lineage>
        <taxon>Bacteria</taxon>
        <taxon>Bacillati</taxon>
        <taxon>Actinomycetota</taxon>
        <taxon>Actinomycetes</taxon>
        <taxon>Kitasatosporales</taxon>
        <taxon>Streptomycetaceae</taxon>
        <taxon>Streptomyces</taxon>
    </lineage>
</organism>
<dbReference type="GeneID" id="75183189"/>
<evidence type="ECO:0000313" key="2">
    <source>
        <dbReference type="EMBL" id="TGG84563.1"/>
    </source>
</evidence>
<evidence type="ECO:0000313" key="3">
    <source>
        <dbReference type="Proteomes" id="UP000298111"/>
    </source>
</evidence>
<dbReference type="SUPFAM" id="SSF51556">
    <property type="entry name" value="Metallo-dependent hydrolases"/>
    <property type="match status" value="1"/>
</dbReference>
<dbReference type="Pfam" id="PF07969">
    <property type="entry name" value="Amidohydro_3"/>
    <property type="match status" value="1"/>
</dbReference>
<dbReference type="Proteomes" id="UP000298111">
    <property type="component" value="Unassembled WGS sequence"/>
</dbReference>
<sequence length="542" mass="56976">MSRHSADLAVLGATVHTLDADRPRATAVALRGGTIVAVGDDAEVRAMCDARTRIVDGTGTVVTPGLTDGHIHPVTGMMMTQGVDLSGCRTPGQLRAALAEERRSGGGRARDGWLLGFGLDPNALGGSAPHRRLIDDVLDGAPALLTLFDGHAALASTRALELAGVTGPVGFPDSTAQVVCDPDGHPTGELREEPAKSLVERAVPEPDADELAAGLRTLMARMNATGLTGGHAMDLRDGGLPALRALEEQDAVTMRLRFAPWCQPGTGEEGLRELVALQGTGGRLWKVDGVKLFMDGTIDNGTAWLHEPDCHGESTRPFWLPPEKYARAVRALAGAGVPTATHAIGDAAVSYALDQLAPLGATPSGARHRIEHIETAPDELIRKFAASGVAASMQPSHAQYTLADHSDNWSTRLGDERADRAFRCGDLLRAGALLVLGSDWPIAHFDAREVLASARLRRPPHEPGRVPVRPEQALGAAEALHAMTVAPAQVAGEGDRAGRVRVGHRADLTVFAADPLTVPATELADILVRMTVVDGRVVHEAG</sequence>
<gene>
    <name evidence="2" type="ORF">D8771_11865</name>
</gene>
<name>A0A8H1LGD9_9ACTN</name>
<dbReference type="GO" id="GO:0016810">
    <property type="term" value="F:hydrolase activity, acting on carbon-nitrogen (but not peptide) bonds"/>
    <property type="evidence" value="ECO:0007669"/>
    <property type="project" value="InterPro"/>
</dbReference>
<dbReference type="PANTHER" id="PTHR22642">
    <property type="entry name" value="IMIDAZOLONEPROPIONASE"/>
    <property type="match status" value="1"/>
</dbReference>
<comment type="caution">
    <text evidence="2">The sequence shown here is derived from an EMBL/GenBank/DDBJ whole genome shotgun (WGS) entry which is preliminary data.</text>
</comment>
<dbReference type="Gene3D" id="2.30.40.10">
    <property type="entry name" value="Urease, subunit C, domain 1"/>
    <property type="match status" value="1"/>
</dbReference>
<feature type="domain" description="Amidohydrolase 3" evidence="1">
    <location>
        <begin position="53"/>
        <end position="539"/>
    </location>
</feature>
<dbReference type="RefSeq" id="WP_135566937.1">
    <property type="nucleotide sequence ID" value="NZ_CP103060.1"/>
</dbReference>
<dbReference type="InterPro" id="IPR032466">
    <property type="entry name" value="Metal_Hydrolase"/>
</dbReference>
<dbReference type="CDD" id="cd01300">
    <property type="entry name" value="YtcJ_like"/>
    <property type="match status" value="1"/>
</dbReference>
<accession>A0A8H1LGD9</accession>
<protein>
    <submittedName>
        <fullName evidence="2">Amidohydrolase</fullName>
    </submittedName>
</protein>
<evidence type="ECO:0000259" key="1">
    <source>
        <dbReference type="Pfam" id="PF07969"/>
    </source>
</evidence>
<proteinExistence type="predicted"/>
<dbReference type="InterPro" id="IPR033932">
    <property type="entry name" value="YtcJ-like"/>
</dbReference>
<dbReference type="InterPro" id="IPR011059">
    <property type="entry name" value="Metal-dep_hydrolase_composite"/>
</dbReference>
<dbReference type="Gene3D" id="3.10.310.70">
    <property type="match status" value="1"/>
</dbReference>
<dbReference type="InterPro" id="IPR013108">
    <property type="entry name" value="Amidohydro_3"/>
</dbReference>
<dbReference type="EMBL" id="RCIY01000046">
    <property type="protein sequence ID" value="TGG84563.1"/>
    <property type="molecule type" value="Genomic_DNA"/>
</dbReference>